<evidence type="ECO:0000256" key="7">
    <source>
        <dbReference type="ARBA" id="ARBA00022840"/>
    </source>
</evidence>
<dbReference type="InterPro" id="IPR048267">
    <property type="entry name" value="Arginosuc_syn_N"/>
</dbReference>
<dbReference type="InterPro" id="IPR024074">
    <property type="entry name" value="AS_cat/multimer_dom_body"/>
</dbReference>
<evidence type="ECO:0000313" key="11">
    <source>
        <dbReference type="Proteomes" id="UP001165090"/>
    </source>
</evidence>
<organism evidence="10 11">
    <name type="scientific">Volvox africanus</name>
    <dbReference type="NCBI Taxonomy" id="51714"/>
    <lineage>
        <taxon>Eukaryota</taxon>
        <taxon>Viridiplantae</taxon>
        <taxon>Chlorophyta</taxon>
        <taxon>core chlorophytes</taxon>
        <taxon>Chlorophyceae</taxon>
        <taxon>CS clade</taxon>
        <taxon>Chlamydomonadales</taxon>
        <taxon>Volvocaceae</taxon>
        <taxon>Volvox</taxon>
    </lineage>
</organism>
<dbReference type="Gene3D" id="1.20.5.470">
    <property type="entry name" value="Single helix bin"/>
    <property type="match status" value="1"/>
</dbReference>
<dbReference type="Proteomes" id="UP001165090">
    <property type="component" value="Unassembled WGS sequence"/>
</dbReference>
<evidence type="ECO:0000256" key="6">
    <source>
        <dbReference type="ARBA" id="ARBA00022741"/>
    </source>
</evidence>
<dbReference type="SUPFAM" id="SSF52402">
    <property type="entry name" value="Adenine nucleotide alpha hydrolases-like"/>
    <property type="match status" value="1"/>
</dbReference>
<keyword evidence="6" id="KW-0547">Nucleotide-binding</keyword>
<evidence type="ECO:0000256" key="4">
    <source>
        <dbReference type="ARBA" id="ARBA00022598"/>
    </source>
</evidence>
<evidence type="ECO:0000256" key="3">
    <source>
        <dbReference type="ARBA" id="ARBA00022571"/>
    </source>
</evidence>
<dbReference type="SUPFAM" id="SSF69864">
    <property type="entry name" value="Argininosuccinate synthetase, C-terminal domain"/>
    <property type="match status" value="1"/>
</dbReference>
<proteinExistence type="inferred from homology"/>
<accession>A0ABQ5SK03</accession>
<sequence length="441" mass="48807">MLGLKLNQRCVSSRAKPASGPVRGRKACVSVRAAASGKVKKVVLAYSGGLDTSIILKWLQDTYGCEVVTFTADLGQGEELEPARAKAEKMGVKQIFIDDLREEFVRDYVFPMFRANALYEGTYLLGTSIARPLIAKRQIEIAKEVGADAVSHGATGKGNDQVRFEVGYYSLKPDIKVIAPWREWDLLSRTKLIEYAEKNDIPVPQKKRGEPPYSMDANLLHISYEGNALEDPWVAPEESMFTRSVSPEQAPDQPTTIELAFEKGNPVAIDGVAMSPATLLTKLNELGGANGVGRVDLVESRFVGMKSRGVYETPGGTILQVAHRAIESITLDRAELHMKDDLMPRYAELVYNGFWFSPEREALQALIDKTQEFCTGVVRVKLYKGNVQVCGRKSPYSLYDKVIASFEDDKGLYNQADAGGFIKLQALRLRTLGVNRYKLLG</sequence>
<keyword evidence="7" id="KW-0067">ATP-binding</keyword>
<protein>
    <recommendedName>
        <fullName evidence="2">argininosuccinate synthase</fullName>
        <ecNumber evidence="2">6.3.4.5</ecNumber>
    </recommendedName>
</protein>
<dbReference type="InterPro" id="IPR018223">
    <property type="entry name" value="Arginosuc_synth_CS"/>
</dbReference>
<feature type="domain" description="Arginosuccinate synthase-like N-terminal" evidence="8">
    <location>
        <begin position="41"/>
        <end position="202"/>
    </location>
</feature>
<dbReference type="PROSITE" id="PS00564">
    <property type="entry name" value="ARGININOSUCCIN_SYN_1"/>
    <property type="match status" value="1"/>
</dbReference>
<name>A0ABQ5SK03_9CHLO</name>
<dbReference type="EC" id="6.3.4.5" evidence="2"/>
<evidence type="ECO:0000256" key="1">
    <source>
        <dbReference type="ARBA" id="ARBA00004967"/>
    </source>
</evidence>
<dbReference type="Pfam" id="PF20979">
    <property type="entry name" value="Arginosuc_syn_C"/>
    <property type="match status" value="1"/>
</dbReference>
<evidence type="ECO:0000259" key="8">
    <source>
        <dbReference type="Pfam" id="PF00764"/>
    </source>
</evidence>
<dbReference type="InterPro" id="IPR014729">
    <property type="entry name" value="Rossmann-like_a/b/a_fold"/>
</dbReference>
<feature type="domain" description="Arginosuccinate synthase C-terminal" evidence="9">
    <location>
        <begin position="213"/>
        <end position="430"/>
    </location>
</feature>
<evidence type="ECO:0000256" key="5">
    <source>
        <dbReference type="ARBA" id="ARBA00022605"/>
    </source>
</evidence>
<dbReference type="CDD" id="cd01999">
    <property type="entry name" value="ASS"/>
    <property type="match status" value="1"/>
</dbReference>
<keyword evidence="11" id="KW-1185">Reference proteome</keyword>
<dbReference type="EMBL" id="BSDZ01000086">
    <property type="protein sequence ID" value="GLI69697.1"/>
    <property type="molecule type" value="Genomic_DNA"/>
</dbReference>
<dbReference type="Gene3D" id="3.40.50.620">
    <property type="entry name" value="HUPs"/>
    <property type="match status" value="1"/>
</dbReference>
<evidence type="ECO:0000313" key="10">
    <source>
        <dbReference type="EMBL" id="GLI69697.1"/>
    </source>
</evidence>
<dbReference type="PANTHER" id="PTHR11587:SF2">
    <property type="entry name" value="ARGININOSUCCINATE SYNTHASE"/>
    <property type="match status" value="1"/>
</dbReference>
<gene>
    <name evidence="10" type="ORF">VaNZ11_014386</name>
</gene>
<keyword evidence="5" id="KW-0028">Amino-acid biosynthesis</keyword>
<dbReference type="InterPro" id="IPR048268">
    <property type="entry name" value="Arginosuc_syn_C"/>
</dbReference>
<dbReference type="PANTHER" id="PTHR11587">
    <property type="entry name" value="ARGININOSUCCINATE SYNTHASE"/>
    <property type="match status" value="1"/>
</dbReference>
<dbReference type="Pfam" id="PF00764">
    <property type="entry name" value="Arginosuc_synth"/>
    <property type="match status" value="1"/>
</dbReference>
<dbReference type="InterPro" id="IPR001518">
    <property type="entry name" value="Arginosuc_synth"/>
</dbReference>
<dbReference type="HAMAP" id="MF_00005">
    <property type="entry name" value="Arg_succ_synth_type1"/>
    <property type="match status" value="1"/>
</dbReference>
<evidence type="ECO:0000256" key="2">
    <source>
        <dbReference type="ARBA" id="ARBA00012286"/>
    </source>
</evidence>
<dbReference type="Gene3D" id="3.90.1260.10">
    <property type="entry name" value="Argininosuccinate synthetase, chain A, domain 2"/>
    <property type="match status" value="1"/>
</dbReference>
<dbReference type="InterPro" id="IPR023434">
    <property type="entry name" value="Arginosuc_synth_type_1_subfam"/>
</dbReference>
<dbReference type="NCBIfam" id="TIGR00032">
    <property type="entry name" value="argG"/>
    <property type="match status" value="1"/>
</dbReference>
<keyword evidence="4" id="KW-0436">Ligase</keyword>
<keyword evidence="3" id="KW-0055">Arginine biosynthesis</keyword>
<dbReference type="NCBIfam" id="NF001770">
    <property type="entry name" value="PRK00509.1"/>
    <property type="match status" value="1"/>
</dbReference>
<dbReference type="PROSITE" id="PS00565">
    <property type="entry name" value="ARGININOSUCCIN_SYN_2"/>
    <property type="match status" value="1"/>
</dbReference>
<comment type="pathway">
    <text evidence="1">Amino-acid biosynthesis; L-arginine biosynthesis; L-arginine from L-ornithine and carbamoyl phosphate: step 2/3.</text>
</comment>
<reference evidence="10 11" key="1">
    <citation type="journal article" date="2023" name="IScience">
        <title>Expanded male sex-determining region conserved during the evolution of homothallism in the green alga Volvox.</title>
        <authorList>
            <person name="Yamamoto K."/>
            <person name="Matsuzaki R."/>
            <person name="Mahakham W."/>
            <person name="Heman W."/>
            <person name="Sekimoto H."/>
            <person name="Kawachi M."/>
            <person name="Minakuchi Y."/>
            <person name="Toyoda A."/>
            <person name="Nozaki H."/>
        </authorList>
    </citation>
    <scope>NUCLEOTIDE SEQUENCE [LARGE SCALE GENOMIC DNA]</scope>
    <source>
        <strain evidence="10 11">NIES-4468</strain>
    </source>
</reference>
<evidence type="ECO:0000259" key="9">
    <source>
        <dbReference type="Pfam" id="PF20979"/>
    </source>
</evidence>
<comment type="caution">
    <text evidence="10">The sequence shown here is derived from an EMBL/GenBank/DDBJ whole genome shotgun (WGS) entry which is preliminary data.</text>
</comment>